<name>A0AAD3GZP3_9STRA</name>
<dbReference type="AlphaFoldDB" id="A0AAD3GZP3"/>
<keyword evidence="3" id="KW-1185">Reference proteome</keyword>
<protein>
    <submittedName>
        <fullName evidence="2">Uncharacterized protein</fullName>
    </submittedName>
</protein>
<feature type="signal peptide" evidence="1">
    <location>
        <begin position="1"/>
        <end position="20"/>
    </location>
</feature>
<evidence type="ECO:0000313" key="3">
    <source>
        <dbReference type="Proteomes" id="UP001054902"/>
    </source>
</evidence>
<gene>
    <name evidence="2" type="ORF">CTEN210_01400</name>
</gene>
<reference evidence="2 3" key="1">
    <citation type="journal article" date="2021" name="Sci. Rep.">
        <title>The genome of the diatom Chaetoceros tenuissimus carries an ancient integrated fragment of an extant virus.</title>
        <authorList>
            <person name="Hongo Y."/>
            <person name="Kimura K."/>
            <person name="Takaki Y."/>
            <person name="Yoshida Y."/>
            <person name="Baba S."/>
            <person name="Kobayashi G."/>
            <person name="Nagasaki K."/>
            <person name="Hano T."/>
            <person name="Tomaru Y."/>
        </authorList>
    </citation>
    <scope>NUCLEOTIDE SEQUENCE [LARGE SCALE GENOMIC DNA]</scope>
    <source>
        <strain evidence="2 3">NIES-3715</strain>
    </source>
</reference>
<sequence>MGSTSFYHLLIFSFISPVKCFLQPFSISGDLAVRTKANTRFHLLSNDDDEQKFDQEPPQIYVDDLMEGLFDANISSDEDTGGLSFINKDSEEMKQAANNAENEFLAAMKSVSKDFEVQKDELGVDGAINVMKSQWDLEDKLIDLEEEDISGEFE</sequence>
<comment type="caution">
    <text evidence="2">The sequence shown here is derived from an EMBL/GenBank/DDBJ whole genome shotgun (WGS) entry which is preliminary data.</text>
</comment>
<dbReference type="EMBL" id="BLLK01000020">
    <property type="protein sequence ID" value="GFH44926.1"/>
    <property type="molecule type" value="Genomic_DNA"/>
</dbReference>
<accession>A0AAD3GZP3</accession>
<keyword evidence="1" id="KW-0732">Signal</keyword>
<evidence type="ECO:0000256" key="1">
    <source>
        <dbReference type="SAM" id="SignalP"/>
    </source>
</evidence>
<dbReference type="Proteomes" id="UP001054902">
    <property type="component" value="Unassembled WGS sequence"/>
</dbReference>
<organism evidence="2 3">
    <name type="scientific">Chaetoceros tenuissimus</name>
    <dbReference type="NCBI Taxonomy" id="426638"/>
    <lineage>
        <taxon>Eukaryota</taxon>
        <taxon>Sar</taxon>
        <taxon>Stramenopiles</taxon>
        <taxon>Ochrophyta</taxon>
        <taxon>Bacillariophyta</taxon>
        <taxon>Coscinodiscophyceae</taxon>
        <taxon>Chaetocerotophycidae</taxon>
        <taxon>Chaetocerotales</taxon>
        <taxon>Chaetocerotaceae</taxon>
        <taxon>Chaetoceros</taxon>
    </lineage>
</organism>
<feature type="chain" id="PRO_5042186121" evidence="1">
    <location>
        <begin position="21"/>
        <end position="154"/>
    </location>
</feature>
<proteinExistence type="predicted"/>
<evidence type="ECO:0000313" key="2">
    <source>
        <dbReference type="EMBL" id="GFH44926.1"/>
    </source>
</evidence>